<sequence length="212" mass="24834">MHDHPTLRNIKALFVQKKYRQCIHVCETLLDDCDDDLCLYIHFYLAMAHDDLARQMYDRSRSKSARLALAEEYYEEALNLVADVQREYCIMSPQRLPRAASSMSLLTTSSYTLGPNIQLTEHARAMREQILTHLTLVQEVRARIDEVRKKRQASPRTPTLQSSKSFWLFTPETTRSSEKQSRIAEGKAREWKRERFQPDRYILLAEKALAEL</sequence>
<organism evidence="1 2">
    <name type="scientific">Peltaster fructicola</name>
    <dbReference type="NCBI Taxonomy" id="286661"/>
    <lineage>
        <taxon>Eukaryota</taxon>
        <taxon>Fungi</taxon>
        <taxon>Dikarya</taxon>
        <taxon>Ascomycota</taxon>
        <taxon>Pezizomycotina</taxon>
        <taxon>Dothideomycetes</taxon>
        <taxon>Dothideomycetes incertae sedis</taxon>
        <taxon>Peltaster</taxon>
    </lineage>
</organism>
<dbReference type="EMBL" id="CP051139">
    <property type="protein sequence ID" value="QIW95669.1"/>
    <property type="molecule type" value="Genomic_DNA"/>
</dbReference>
<name>A0A6H0XME7_9PEZI</name>
<proteinExistence type="predicted"/>
<dbReference type="AlphaFoldDB" id="A0A6H0XME7"/>
<evidence type="ECO:0000313" key="2">
    <source>
        <dbReference type="Proteomes" id="UP000503462"/>
    </source>
</evidence>
<protein>
    <submittedName>
        <fullName evidence="1">Uncharacterized protein</fullName>
    </submittedName>
</protein>
<evidence type="ECO:0000313" key="1">
    <source>
        <dbReference type="EMBL" id="QIW95669.1"/>
    </source>
</evidence>
<reference evidence="1 2" key="1">
    <citation type="journal article" date="2016" name="Sci. Rep.">
        <title>Peltaster fructicola genome reveals evolution from an invasive phytopathogen to an ectophytic parasite.</title>
        <authorList>
            <person name="Xu C."/>
            <person name="Chen H."/>
            <person name="Gleason M.L."/>
            <person name="Xu J.R."/>
            <person name="Liu H."/>
            <person name="Zhang R."/>
            <person name="Sun G."/>
        </authorList>
    </citation>
    <scope>NUCLEOTIDE SEQUENCE [LARGE SCALE GENOMIC DNA]</scope>
    <source>
        <strain evidence="1 2">LNHT1506</strain>
    </source>
</reference>
<dbReference type="Proteomes" id="UP000503462">
    <property type="component" value="Chromosome 1"/>
</dbReference>
<accession>A0A6H0XME7</accession>
<keyword evidence="2" id="KW-1185">Reference proteome</keyword>
<gene>
    <name evidence="1" type="ORF">AMS68_001187</name>
</gene>
<dbReference type="OrthoDB" id="3641178at2759"/>